<dbReference type="InterPro" id="IPR035093">
    <property type="entry name" value="RelE/ParE_toxin_dom_sf"/>
</dbReference>
<comment type="caution">
    <text evidence="1">The sequence shown here is derived from an EMBL/GenBank/DDBJ whole genome shotgun (WGS) entry which is preliminary data.</text>
</comment>
<dbReference type="Gene3D" id="3.30.2310.20">
    <property type="entry name" value="RelE-like"/>
    <property type="match status" value="1"/>
</dbReference>
<accession>A0ABT3L7I7</accession>
<gene>
    <name evidence="1" type="ORF">K4A83_12855</name>
</gene>
<dbReference type="RefSeq" id="WP_265264987.1">
    <property type="nucleotide sequence ID" value="NZ_JAIHOM010000058.1"/>
</dbReference>
<keyword evidence="2" id="KW-1185">Reference proteome</keyword>
<sequence length="88" mass="10545">MTYQIEISPTAIADVEAIFLWIKQYSADRAYRWVRGCYEIMLKLEKFPNRCALAIESQHMELVVRQLLFEQQYRILFTVQEANTRLEL</sequence>
<dbReference type="Proteomes" id="UP001526426">
    <property type="component" value="Unassembled WGS sequence"/>
</dbReference>
<dbReference type="EMBL" id="JAIHOM010000058">
    <property type="protein sequence ID" value="MCW6037152.1"/>
    <property type="molecule type" value="Genomic_DNA"/>
</dbReference>
<reference evidence="1 2" key="1">
    <citation type="submission" date="2021-08" db="EMBL/GenBank/DDBJ databases">
        <title>Draft genome sequence of Spirulina subsalsa with high tolerance to salinity and hype-accumulation of phycocyanin.</title>
        <authorList>
            <person name="Pei H."/>
            <person name="Jiang L."/>
        </authorList>
    </citation>
    <scope>NUCLEOTIDE SEQUENCE [LARGE SCALE GENOMIC DNA]</scope>
    <source>
        <strain evidence="1 2">FACHB-351</strain>
    </source>
</reference>
<evidence type="ECO:0000313" key="2">
    <source>
        <dbReference type="Proteomes" id="UP001526426"/>
    </source>
</evidence>
<name>A0ABT3L7I7_9CYAN</name>
<evidence type="ECO:0000313" key="1">
    <source>
        <dbReference type="EMBL" id="MCW6037152.1"/>
    </source>
</evidence>
<organism evidence="1 2">
    <name type="scientific">Spirulina subsalsa FACHB-351</name>
    <dbReference type="NCBI Taxonomy" id="234711"/>
    <lineage>
        <taxon>Bacteria</taxon>
        <taxon>Bacillati</taxon>
        <taxon>Cyanobacteriota</taxon>
        <taxon>Cyanophyceae</taxon>
        <taxon>Spirulinales</taxon>
        <taxon>Spirulinaceae</taxon>
        <taxon>Spirulina</taxon>
    </lineage>
</organism>
<evidence type="ECO:0008006" key="3">
    <source>
        <dbReference type="Google" id="ProtNLM"/>
    </source>
</evidence>
<proteinExistence type="predicted"/>
<protein>
    <recommendedName>
        <fullName evidence="3">Plasmid stabilization system</fullName>
    </recommendedName>
</protein>